<reference evidence="2 3" key="1">
    <citation type="submission" date="2024-01" db="EMBL/GenBank/DDBJ databases">
        <title>The genome of the rayed Mediterranean limpet Patella caerulea (Linnaeus, 1758).</title>
        <authorList>
            <person name="Anh-Thu Weber A."/>
            <person name="Halstead-Nussloch G."/>
        </authorList>
    </citation>
    <scope>NUCLEOTIDE SEQUENCE [LARGE SCALE GENOMIC DNA]</scope>
    <source>
        <strain evidence="2">AATW-2023a</strain>
        <tissue evidence="2">Whole specimen</tissue>
    </source>
</reference>
<gene>
    <name evidence="2" type="ORF">SNE40_016293</name>
</gene>
<dbReference type="PANTHER" id="PTHR33332">
    <property type="entry name" value="REVERSE TRANSCRIPTASE DOMAIN-CONTAINING PROTEIN"/>
    <property type="match status" value="1"/>
</dbReference>
<dbReference type="EMBL" id="JAZGQO010000011">
    <property type="protein sequence ID" value="KAK6172682.1"/>
    <property type="molecule type" value="Genomic_DNA"/>
</dbReference>
<dbReference type="InterPro" id="IPR000477">
    <property type="entry name" value="RT_dom"/>
</dbReference>
<feature type="domain" description="Reverse transcriptase" evidence="1">
    <location>
        <begin position="100"/>
        <end position="353"/>
    </location>
</feature>
<dbReference type="AlphaFoldDB" id="A0AAN8J8E4"/>
<evidence type="ECO:0000259" key="1">
    <source>
        <dbReference type="PROSITE" id="PS50878"/>
    </source>
</evidence>
<organism evidence="2 3">
    <name type="scientific">Patella caerulea</name>
    <name type="common">Rayed Mediterranean limpet</name>
    <dbReference type="NCBI Taxonomy" id="87958"/>
    <lineage>
        <taxon>Eukaryota</taxon>
        <taxon>Metazoa</taxon>
        <taxon>Spiralia</taxon>
        <taxon>Lophotrochozoa</taxon>
        <taxon>Mollusca</taxon>
        <taxon>Gastropoda</taxon>
        <taxon>Patellogastropoda</taxon>
        <taxon>Patelloidea</taxon>
        <taxon>Patellidae</taxon>
        <taxon>Patella</taxon>
    </lineage>
</organism>
<dbReference type="Pfam" id="PF00078">
    <property type="entry name" value="RVT_1"/>
    <property type="match status" value="1"/>
</dbReference>
<dbReference type="CDD" id="cd01650">
    <property type="entry name" value="RT_nLTR_like"/>
    <property type="match status" value="1"/>
</dbReference>
<name>A0AAN8J8E4_PATCE</name>
<accession>A0AAN8J8E4</accession>
<evidence type="ECO:0000313" key="2">
    <source>
        <dbReference type="EMBL" id="KAK6172682.1"/>
    </source>
</evidence>
<sequence length="556" mass="63260">MSIGTLKHNGRIGDSAKDKADMLNDQFCSVFTEEDVINIPSKGISPHPTMPNIQVTAKGVTNCINRLNVKKASGPDKMPIIALKETSTEIAPILQDLYQQSLDTHEIPKDWKQANIVPIFKKGDRTKPANYRPVSLAAVVSKILEHIVVSQIMHHLDSNNILHENQHGFRSRRSCESQLLLSTDEISRHMNEGLQVDMAILDFAKAFDKVPHRRLAEKMSYYGICNNTLSWVSSFLRGRLQQVVIDGESSNISHVTSGVPQGTVLGPTLFLLFINDIASNISSAIRLFADDCVIYTPINSPEDHLALQKDLNTLVDWSNTWQMQFNIKKCAVMNISTKRKTSHFDYKMEGISLEIVKNHPSIGVEIQEKFKYNLHIHVDNITSKASRVLGFLKRNLRHCPRSVKERAYQTLVRPKLEYCSTIWSPQQKTQAKQIEQIQRNAARFVLSKPYNCQNPSSVTLMIQQLNWPSLEQRRQYSDLVLMFKVVHKLVAVPTTILPVSSVRHNRKFIPYHCRINAYQHAFFPRVIGHWNRLPDQVLQLDSLDSFKEALQSTVGV</sequence>
<proteinExistence type="predicted"/>
<dbReference type="SUPFAM" id="SSF56672">
    <property type="entry name" value="DNA/RNA polymerases"/>
    <property type="match status" value="1"/>
</dbReference>
<keyword evidence="3" id="KW-1185">Reference proteome</keyword>
<evidence type="ECO:0000313" key="3">
    <source>
        <dbReference type="Proteomes" id="UP001347796"/>
    </source>
</evidence>
<dbReference type="PROSITE" id="PS50878">
    <property type="entry name" value="RT_POL"/>
    <property type="match status" value="1"/>
</dbReference>
<protein>
    <recommendedName>
        <fullName evidence="1">Reverse transcriptase domain-containing protein</fullName>
    </recommendedName>
</protein>
<dbReference type="InterPro" id="IPR043502">
    <property type="entry name" value="DNA/RNA_pol_sf"/>
</dbReference>
<dbReference type="Proteomes" id="UP001347796">
    <property type="component" value="Unassembled WGS sequence"/>
</dbReference>
<comment type="caution">
    <text evidence="2">The sequence shown here is derived from an EMBL/GenBank/DDBJ whole genome shotgun (WGS) entry which is preliminary data.</text>
</comment>